<evidence type="ECO:0000256" key="5">
    <source>
        <dbReference type="SAM" id="Phobius"/>
    </source>
</evidence>
<accession>A0A5R8QAQ8</accession>
<evidence type="ECO:0000259" key="6">
    <source>
        <dbReference type="Pfam" id="PF01957"/>
    </source>
</evidence>
<evidence type="ECO:0000313" key="8">
    <source>
        <dbReference type="Proteomes" id="UP000306912"/>
    </source>
</evidence>
<dbReference type="RefSeq" id="WP_138191173.1">
    <property type="nucleotide sequence ID" value="NZ_VBWP01000006.1"/>
</dbReference>
<feature type="transmembrane region" description="Helical" evidence="5">
    <location>
        <begin position="5"/>
        <end position="38"/>
    </location>
</feature>
<protein>
    <submittedName>
        <fullName evidence="7">NfeD family protein</fullName>
    </submittedName>
</protein>
<dbReference type="Gene3D" id="2.40.50.140">
    <property type="entry name" value="Nucleic acid-binding proteins"/>
    <property type="match status" value="1"/>
</dbReference>
<evidence type="ECO:0000256" key="4">
    <source>
        <dbReference type="ARBA" id="ARBA00023136"/>
    </source>
</evidence>
<reference evidence="7 8" key="1">
    <citation type="submission" date="2019-05" db="EMBL/GenBank/DDBJ databases">
        <title>Culicoidintestinum kansasii gen. nov., sp. nov. from the gastrointestinal tract of the biting midge, Culicoides sonorensis.</title>
        <authorList>
            <person name="Neupane S."/>
            <person name="Ghosh A."/>
            <person name="Gunther S."/>
            <person name="Martin K."/>
            <person name="Zurek L."/>
        </authorList>
    </citation>
    <scope>NUCLEOTIDE SEQUENCE [LARGE SCALE GENOMIC DNA]</scope>
    <source>
        <strain evidence="7 8">CS-1</strain>
    </source>
</reference>
<organism evidence="7 8">
    <name type="scientific">Culicoidibacter larvae</name>
    <dbReference type="NCBI Taxonomy" id="2579976"/>
    <lineage>
        <taxon>Bacteria</taxon>
        <taxon>Bacillati</taxon>
        <taxon>Bacillota</taxon>
        <taxon>Culicoidibacteria</taxon>
        <taxon>Culicoidibacterales</taxon>
        <taxon>Culicoidibacteraceae</taxon>
        <taxon>Culicoidibacter</taxon>
    </lineage>
</organism>
<gene>
    <name evidence="7" type="ORF">FEZ08_07825</name>
</gene>
<dbReference type="Pfam" id="PF01957">
    <property type="entry name" value="NfeD"/>
    <property type="match status" value="1"/>
</dbReference>
<dbReference type="PANTHER" id="PTHR33507">
    <property type="entry name" value="INNER MEMBRANE PROTEIN YBBJ"/>
    <property type="match status" value="1"/>
</dbReference>
<evidence type="ECO:0000313" key="7">
    <source>
        <dbReference type="EMBL" id="TLG72947.1"/>
    </source>
</evidence>
<comment type="subcellular location">
    <subcellularLocation>
        <location evidence="1">Membrane</location>
        <topology evidence="1">Multi-pass membrane protein</topology>
    </subcellularLocation>
</comment>
<name>A0A5R8QAQ8_9FIRM</name>
<sequence length="145" mass="16288">MSLLFVWIAIIILAVLIDLLTSNFLFVFFAGGAIVALIAEALNLGWAVEIIAFILVSIILLVIFYPMIHKKTREQRALAQTPEQSYIGKRFILNKNLTDTLQHKIDGIYWQIKNGESTIIAAGTEVEITAVEGNKFIIKIYHKEA</sequence>
<evidence type="ECO:0000256" key="1">
    <source>
        <dbReference type="ARBA" id="ARBA00004141"/>
    </source>
</evidence>
<dbReference type="InParanoid" id="A0A5R8QAQ8"/>
<dbReference type="OrthoDB" id="1726749at2"/>
<evidence type="ECO:0000256" key="3">
    <source>
        <dbReference type="ARBA" id="ARBA00022989"/>
    </source>
</evidence>
<evidence type="ECO:0000256" key="2">
    <source>
        <dbReference type="ARBA" id="ARBA00022692"/>
    </source>
</evidence>
<comment type="caution">
    <text evidence="7">The sequence shown here is derived from an EMBL/GenBank/DDBJ whole genome shotgun (WGS) entry which is preliminary data.</text>
</comment>
<keyword evidence="3 5" id="KW-1133">Transmembrane helix</keyword>
<dbReference type="AlphaFoldDB" id="A0A5R8QAQ8"/>
<keyword evidence="4 5" id="KW-0472">Membrane</keyword>
<dbReference type="Proteomes" id="UP000306912">
    <property type="component" value="Unassembled WGS sequence"/>
</dbReference>
<dbReference type="PANTHER" id="PTHR33507:SF3">
    <property type="entry name" value="INNER MEMBRANE PROTEIN YBBJ"/>
    <property type="match status" value="1"/>
</dbReference>
<dbReference type="InterPro" id="IPR002810">
    <property type="entry name" value="NfeD-like_C"/>
</dbReference>
<dbReference type="InterPro" id="IPR052165">
    <property type="entry name" value="Membrane_assoc_protease"/>
</dbReference>
<dbReference type="InterPro" id="IPR012340">
    <property type="entry name" value="NA-bd_OB-fold"/>
</dbReference>
<feature type="domain" description="NfeD-like C-terminal" evidence="6">
    <location>
        <begin position="84"/>
        <end position="139"/>
    </location>
</feature>
<dbReference type="GO" id="GO:0005886">
    <property type="term" value="C:plasma membrane"/>
    <property type="evidence" value="ECO:0007669"/>
    <property type="project" value="TreeGrafter"/>
</dbReference>
<proteinExistence type="predicted"/>
<keyword evidence="2 5" id="KW-0812">Transmembrane</keyword>
<dbReference type="EMBL" id="VBWP01000006">
    <property type="protein sequence ID" value="TLG72947.1"/>
    <property type="molecule type" value="Genomic_DNA"/>
</dbReference>
<feature type="transmembrane region" description="Helical" evidence="5">
    <location>
        <begin position="44"/>
        <end position="68"/>
    </location>
</feature>
<keyword evidence="8" id="KW-1185">Reference proteome</keyword>